<dbReference type="InterPro" id="IPR011200">
    <property type="entry name" value="UCP012608"/>
</dbReference>
<dbReference type="RefSeq" id="WP_220202982.1">
    <property type="nucleotide sequence ID" value="NZ_BNJK01000001.1"/>
</dbReference>
<accession>A0A8J3MYJ6</accession>
<proteinExistence type="predicted"/>
<dbReference type="AlphaFoldDB" id="A0A8J3MYJ6"/>
<protein>
    <recommendedName>
        <fullName evidence="3">DUF2332 domain-containing protein</fullName>
    </recommendedName>
</protein>
<dbReference type="Pfam" id="PF10094">
    <property type="entry name" value="DUF2332"/>
    <property type="match status" value="1"/>
</dbReference>
<reference evidence="1" key="1">
    <citation type="submission" date="2020-10" db="EMBL/GenBank/DDBJ databases">
        <title>Taxonomic study of unclassified bacteria belonging to the class Ktedonobacteria.</title>
        <authorList>
            <person name="Yabe S."/>
            <person name="Wang C.M."/>
            <person name="Zheng Y."/>
            <person name="Sakai Y."/>
            <person name="Cavaletti L."/>
            <person name="Monciardini P."/>
            <person name="Donadio S."/>
        </authorList>
    </citation>
    <scope>NUCLEOTIDE SEQUENCE</scope>
    <source>
        <strain evidence="1">ID150040</strain>
    </source>
</reference>
<evidence type="ECO:0000313" key="2">
    <source>
        <dbReference type="Proteomes" id="UP000597444"/>
    </source>
</evidence>
<gene>
    <name evidence="1" type="ORF">KSF_021720</name>
</gene>
<dbReference type="EMBL" id="BNJK01000001">
    <property type="protein sequence ID" value="GHO92124.1"/>
    <property type="molecule type" value="Genomic_DNA"/>
</dbReference>
<evidence type="ECO:0008006" key="3">
    <source>
        <dbReference type="Google" id="ProtNLM"/>
    </source>
</evidence>
<comment type="caution">
    <text evidence="1">The sequence shown here is derived from an EMBL/GenBank/DDBJ whole genome shotgun (WGS) entry which is preliminary data.</text>
</comment>
<dbReference type="PIRSF" id="PIRSF012608">
    <property type="entry name" value="UCP012608"/>
    <property type="match status" value="1"/>
</dbReference>
<keyword evidence="2" id="KW-1185">Reference proteome</keyword>
<organism evidence="1 2">
    <name type="scientific">Reticulibacter mediterranei</name>
    <dbReference type="NCBI Taxonomy" id="2778369"/>
    <lineage>
        <taxon>Bacteria</taxon>
        <taxon>Bacillati</taxon>
        <taxon>Chloroflexota</taxon>
        <taxon>Ktedonobacteria</taxon>
        <taxon>Ktedonobacterales</taxon>
        <taxon>Reticulibacteraceae</taxon>
        <taxon>Reticulibacter</taxon>
    </lineage>
</organism>
<evidence type="ECO:0000313" key="1">
    <source>
        <dbReference type="EMBL" id="GHO92124.1"/>
    </source>
</evidence>
<dbReference type="Proteomes" id="UP000597444">
    <property type="component" value="Unassembled WGS sequence"/>
</dbReference>
<sequence>MDTHLIETLASYFEQHGKNIYGSSASLNSSPLYAHLSLHIATDPAILLLVAEADRTTTITNLLFGAVHFLLLNGSRHPLAEFYPDLTPNPRPLKDVYPHFRQFCLAHADEIHHLITTQRVQTNEVGRCSGLLPAFSFLNQQLADQPLALVEIGASAGLHLLWDRYNYNYGPAGCSGNPTSPVTISAIPQGTLYPPIPTTLPTITYRIGLDLHPIDIHDEQAVRWLKALIWPEHKDRTQQLDNVLQLARYQPPKIVKGNAAVMLPRLLSQVPQNAILCLYHSYTLNQMPKTTREQILQHIADFSRQRDLYRISQEGWSLLGKPELELFTYRRGTMQRSLLAYCESHGRWIEWKYAEPQH</sequence>
<name>A0A8J3MYJ6_9CHLR</name>